<reference evidence="2" key="1">
    <citation type="submission" date="2022-11" db="UniProtKB">
        <authorList>
            <consortium name="WormBaseParasite"/>
        </authorList>
    </citation>
    <scope>IDENTIFICATION</scope>
</reference>
<evidence type="ECO:0000313" key="1">
    <source>
        <dbReference type="Proteomes" id="UP000887576"/>
    </source>
</evidence>
<evidence type="ECO:0000313" key="2">
    <source>
        <dbReference type="WBParaSite" id="JU765_v2.g2837.t1"/>
    </source>
</evidence>
<dbReference type="WBParaSite" id="JU765_v2.g2837.t1">
    <property type="protein sequence ID" value="JU765_v2.g2837.t1"/>
    <property type="gene ID" value="JU765_v2.g2837"/>
</dbReference>
<accession>A0AC34R2W9</accession>
<name>A0AC34R2W9_9BILA</name>
<organism evidence="1 2">
    <name type="scientific">Panagrolaimus sp. JU765</name>
    <dbReference type="NCBI Taxonomy" id="591449"/>
    <lineage>
        <taxon>Eukaryota</taxon>
        <taxon>Metazoa</taxon>
        <taxon>Ecdysozoa</taxon>
        <taxon>Nematoda</taxon>
        <taxon>Chromadorea</taxon>
        <taxon>Rhabditida</taxon>
        <taxon>Tylenchina</taxon>
        <taxon>Panagrolaimomorpha</taxon>
        <taxon>Panagrolaimoidea</taxon>
        <taxon>Panagrolaimidae</taxon>
        <taxon>Panagrolaimus</taxon>
    </lineage>
</organism>
<proteinExistence type="predicted"/>
<dbReference type="Proteomes" id="UP000887576">
    <property type="component" value="Unplaced"/>
</dbReference>
<sequence>MGDSRDDKGRHRMLPLSPRAHMLPGREIPDLILPYMVHPYIQGRECCSDYMVSVHYVDEGMIAAVCGKMIFFRLLSSLITLPKFQQAKPFTLHCALLLVVLIYSFIAGMIFRWLESEHLENKREMEWQKKLLCVHQVFDNATALTYRNYKPINSTLEEIIHCFDAKMDAKSTWSPLTAAFYGFGIATTLGYNYLHPETIAGRMFCIVYGICSIPVTMIIVANVGQYLHQFAGSMKKNIEVRNKRRRASKAHLTEDDIPDASVTVASLGLLLFFLLYVSLGALFLPLLNGEMDFWNGLYVNFICLTAIDGFGHLVPKK</sequence>
<protein>
    <submittedName>
        <fullName evidence="2">Potassium channel domain-containing protein</fullName>
    </submittedName>
</protein>